<evidence type="ECO:0000313" key="5">
    <source>
        <dbReference type="EMBL" id="KAL3805628.1"/>
    </source>
</evidence>
<keyword evidence="3" id="KW-0067">ATP-binding</keyword>
<accession>A0ABD3QZF6</accession>
<name>A0ABD3QZF6_9STRA</name>
<gene>
    <name evidence="5" type="ORF">HJC23_005872</name>
</gene>
<dbReference type="SUPFAM" id="SSF56059">
    <property type="entry name" value="Glutathione synthetase ATP-binding domain-like"/>
    <property type="match status" value="1"/>
</dbReference>
<dbReference type="Pfam" id="PF03133">
    <property type="entry name" value="TTL"/>
    <property type="match status" value="1"/>
</dbReference>
<dbReference type="Proteomes" id="UP001516023">
    <property type="component" value="Unassembled WGS sequence"/>
</dbReference>
<evidence type="ECO:0000313" key="6">
    <source>
        <dbReference type="Proteomes" id="UP001516023"/>
    </source>
</evidence>
<keyword evidence="6" id="KW-1185">Reference proteome</keyword>
<evidence type="ECO:0000256" key="4">
    <source>
        <dbReference type="SAM" id="MobiDB-lite"/>
    </source>
</evidence>
<feature type="region of interest" description="Disordered" evidence="4">
    <location>
        <begin position="374"/>
        <end position="403"/>
    </location>
</feature>
<sequence>MPQEITFLAGDACLYSVVKRSALSLGWKLVGESAPEKAKRNCHVIWVDRAFVNDKLFLTIQPWQRINHFPGMSNICRKTRLAQNLELMRKKFPHEFAFYPPTFILPQNFAALKTLFINGQSKHPFIIKPDGSAQGKGIFLTKSIAELQDIHMSCVAQQYIRNPLLIDNKKFDLRIYVLVMSCSPLRLYLFRDGLVRMCTEEYQTPNSRNMSDRCMHLTNYAVNKRSDKYEREVGTDEQAGLGSKRSISWLLSWLSEERSEVEANAMWSKIGDICVMTVLSILPTLQREYINIWTEQPDTSSTDDKLSRSQCFEILGFDIMVDTTLRPYLIEVNHLPSWGTDSPLDDSIKSRVITNALKALNVRASDKKQFESARKKRSRIRLGQQSAGYTADSAKDDANLQNDTKSIGGNFRVAKRQQPFFFESNSAERRIHAIYAKYAPDKISRIPELLNRFRGYEEWLVMKVQSKYEPKKDVNTDEASESSHDSDCSSNENPLRAQHLKFQEEERVLEGYDRIYPPKAHGWISSSRFKEMEAYVAEVDAVHQRRLLCPLQQIRGNGDASSESTIHGWSRADGWVGGNIHIRQAKKQPKIIGPPTKKQIEFADRLSRGFSVGDEVISHPSMERRKIRLLRHDFVYEEANPFYQLIDRVTRIRELSKEARQRAEKKLSKRLETGVAVKQQVVDLELPIDQCLRIRDEKFYLKKKHH</sequence>
<evidence type="ECO:0000256" key="1">
    <source>
        <dbReference type="ARBA" id="ARBA00022598"/>
    </source>
</evidence>
<dbReference type="Gene3D" id="3.30.470.20">
    <property type="entry name" value="ATP-grasp fold, B domain"/>
    <property type="match status" value="1"/>
</dbReference>
<dbReference type="PANTHER" id="PTHR12241:SF147">
    <property type="entry name" value="TUBULIN POLYGLUTAMYLASE TTLL7"/>
    <property type="match status" value="1"/>
</dbReference>
<evidence type="ECO:0000256" key="2">
    <source>
        <dbReference type="ARBA" id="ARBA00022741"/>
    </source>
</evidence>
<dbReference type="PANTHER" id="PTHR12241">
    <property type="entry name" value="TUBULIN POLYGLUTAMYLASE"/>
    <property type="match status" value="1"/>
</dbReference>
<dbReference type="AlphaFoldDB" id="A0ABD3QZF6"/>
<proteinExistence type="predicted"/>
<protein>
    <submittedName>
        <fullName evidence="5">Uncharacterized protein</fullName>
    </submittedName>
</protein>
<dbReference type="GO" id="GO:0016874">
    <property type="term" value="F:ligase activity"/>
    <property type="evidence" value="ECO:0007669"/>
    <property type="project" value="UniProtKB-KW"/>
</dbReference>
<dbReference type="EMBL" id="JABMIG020000002">
    <property type="protein sequence ID" value="KAL3805628.1"/>
    <property type="molecule type" value="Genomic_DNA"/>
</dbReference>
<evidence type="ECO:0000256" key="3">
    <source>
        <dbReference type="ARBA" id="ARBA00022840"/>
    </source>
</evidence>
<dbReference type="InterPro" id="IPR004344">
    <property type="entry name" value="TTL/TTLL_fam"/>
</dbReference>
<organism evidence="5 6">
    <name type="scientific">Cyclotella cryptica</name>
    <dbReference type="NCBI Taxonomy" id="29204"/>
    <lineage>
        <taxon>Eukaryota</taxon>
        <taxon>Sar</taxon>
        <taxon>Stramenopiles</taxon>
        <taxon>Ochrophyta</taxon>
        <taxon>Bacillariophyta</taxon>
        <taxon>Coscinodiscophyceae</taxon>
        <taxon>Thalassiosirophycidae</taxon>
        <taxon>Stephanodiscales</taxon>
        <taxon>Stephanodiscaceae</taxon>
        <taxon>Cyclotella</taxon>
    </lineage>
</organism>
<reference evidence="5 6" key="1">
    <citation type="journal article" date="2020" name="G3 (Bethesda)">
        <title>Improved Reference Genome for Cyclotella cryptica CCMP332, a Model for Cell Wall Morphogenesis, Salinity Adaptation, and Lipid Production in Diatoms (Bacillariophyta).</title>
        <authorList>
            <person name="Roberts W.R."/>
            <person name="Downey K.M."/>
            <person name="Ruck E.C."/>
            <person name="Traller J.C."/>
            <person name="Alverson A.J."/>
        </authorList>
    </citation>
    <scope>NUCLEOTIDE SEQUENCE [LARGE SCALE GENOMIC DNA]</scope>
    <source>
        <strain evidence="5 6">CCMP332</strain>
    </source>
</reference>
<dbReference type="GO" id="GO:0005524">
    <property type="term" value="F:ATP binding"/>
    <property type="evidence" value="ECO:0007669"/>
    <property type="project" value="UniProtKB-KW"/>
</dbReference>
<keyword evidence="2" id="KW-0547">Nucleotide-binding</keyword>
<comment type="caution">
    <text evidence="5">The sequence shown here is derived from an EMBL/GenBank/DDBJ whole genome shotgun (WGS) entry which is preliminary data.</text>
</comment>
<feature type="region of interest" description="Disordered" evidence="4">
    <location>
        <begin position="470"/>
        <end position="495"/>
    </location>
</feature>
<dbReference type="PROSITE" id="PS51221">
    <property type="entry name" value="TTL"/>
    <property type="match status" value="1"/>
</dbReference>
<feature type="compositionally biased region" description="Basic and acidic residues" evidence="4">
    <location>
        <begin position="470"/>
        <end position="487"/>
    </location>
</feature>
<keyword evidence="1" id="KW-0436">Ligase</keyword>